<evidence type="ECO:0000313" key="6">
    <source>
        <dbReference type="Proteomes" id="UP000294257"/>
    </source>
</evidence>
<keyword evidence="4" id="KW-0812">Transmembrane</keyword>
<feature type="region of interest" description="Disordered" evidence="3">
    <location>
        <begin position="1"/>
        <end position="48"/>
    </location>
</feature>
<accession>A0A4Q7KFB0</accession>
<keyword evidence="6" id="KW-1185">Reference proteome</keyword>
<dbReference type="OrthoDB" id="5188486at2"/>
<sequence length="211" mass="23346">MKSTTLKPRRVTRVAGRMSTADSEPSSEESTESTMDTPPPGDEDPVAEPRPRWRRIVLAAVLAVLLGAAGFLGYQWYRLDRIESTRDGALTAAKQYATDLASYDHTRIAENFAVVSKNATEKFTKQYEQVSAVLTKLIQDHKATSLGNVLAAGVTSLDEDDAGRDRAVVVLFVDQNITNTNSPETRADRNRIHMTLVNDGDHWLMDDVQLL</sequence>
<reference evidence="5 6" key="1">
    <citation type="submission" date="2019-02" db="EMBL/GenBank/DDBJ databases">
        <title>Genomic Encyclopedia of Type Strains, Phase IV (KMG-IV): sequencing the most valuable type-strain genomes for metagenomic binning, comparative biology and taxonomic classification.</title>
        <authorList>
            <person name="Goeker M."/>
        </authorList>
    </citation>
    <scope>NUCLEOTIDE SEQUENCE [LARGE SCALE GENOMIC DNA]</scope>
    <source>
        <strain evidence="5 6">DSM 101727</strain>
    </source>
</reference>
<dbReference type="EMBL" id="SGWQ01000015">
    <property type="protein sequence ID" value="RZS31221.1"/>
    <property type="molecule type" value="Genomic_DNA"/>
</dbReference>
<evidence type="ECO:0000256" key="1">
    <source>
        <dbReference type="ARBA" id="ARBA00004370"/>
    </source>
</evidence>
<dbReference type="PANTHER" id="PTHR37042">
    <property type="entry name" value="OUTER MEMBRANE PROTEIN RV1973"/>
    <property type="match status" value="1"/>
</dbReference>
<evidence type="ECO:0000256" key="2">
    <source>
        <dbReference type="ARBA" id="ARBA00023136"/>
    </source>
</evidence>
<proteinExistence type="predicted"/>
<gene>
    <name evidence="5" type="ORF">EV193_115100</name>
</gene>
<dbReference type="AlphaFoldDB" id="A0A4Q7KFB0"/>
<evidence type="ECO:0000313" key="5">
    <source>
        <dbReference type="EMBL" id="RZS31221.1"/>
    </source>
</evidence>
<comment type="subcellular location">
    <subcellularLocation>
        <location evidence="1">Membrane</location>
    </subcellularLocation>
</comment>
<dbReference type="RefSeq" id="WP_130348360.1">
    <property type="nucleotide sequence ID" value="NZ_SGWQ01000015.1"/>
</dbReference>
<dbReference type="Proteomes" id="UP000294257">
    <property type="component" value="Unassembled WGS sequence"/>
</dbReference>
<keyword evidence="2 4" id="KW-0472">Membrane</keyword>
<organism evidence="5 6">
    <name type="scientific">Herbihabitans rhizosphaerae</name>
    <dbReference type="NCBI Taxonomy" id="1872711"/>
    <lineage>
        <taxon>Bacteria</taxon>
        <taxon>Bacillati</taxon>
        <taxon>Actinomycetota</taxon>
        <taxon>Actinomycetes</taxon>
        <taxon>Pseudonocardiales</taxon>
        <taxon>Pseudonocardiaceae</taxon>
        <taxon>Herbihabitans</taxon>
    </lineage>
</organism>
<feature type="transmembrane region" description="Helical" evidence="4">
    <location>
        <begin position="56"/>
        <end position="77"/>
    </location>
</feature>
<dbReference type="GO" id="GO:0016020">
    <property type="term" value="C:membrane"/>
    <property type="evidence" value="ECO:0007669"/>
    <property type="project" value="UniProtKB-SubCell"/>
</dbReference>
<evidence type="ECO:0000256" key="4">
    <source>
        <dbReference type="SAM" id="Phobius"/>
    </source>
</evidence>
<evidence type="ECO:0000256" key="3">
    <source>
        <dbReference type="SAM" id="MobiDB-lite"/>
    </source>
</evidence>
<keyword evidence="4" id="KW-1133">Transmembrane helix</keyword>
<name>A0A4Q7KFB0_9PSEU</name>
<comment type="caution">
    <text evidence="5">The sequence shown here is derived from an EMBL/GenBank/DDBJ whole genome shotgun (WGS) entry which is preliminary data.</text>
</comment>
<protein>
    <submittedName>
        <fullName evidence="5">Mce-associated membrane protein</fullName>
    </submittedName>
</protein>
<dbReference type="PANTHER" id="PTHR37042:SF4">
    <property type="entry name" value="OUTER MEMBRANE PROTEIN RV1973"/>
    <property type="match status" value="1"/>
</dbReference>